<evidence type="ECO:0000256" key="2">
    <source>
        <dbReference type="SAM" id="Phobius"/>
    </source>
</evidence>
<evidence type="ECO:0000313" key="3">
    <source>
        <dbReference type="EMBL" id="MFC6662618.1"/>
    </source>
</evidence>
<organism evidence="3 4">
    <name type="scientific">Deinococcus multiflagellatus</name>
    <dbReference type="NCBI Taxonomy" id="1656887"/>
    <lineage>
        <taxon>Bacteria</taxon>
        <taxon>Thermotogati</taxon>
        <taxon>Deinococcota</taxon>
        <taxon>Deinococci</taxon>
        <taxon>Deinococcales</taxon>
        <taxon>Deinococcaceae</taxon>
        <taxon>Deinococcus</taxon>
    </lineage>
</organism>
<proteinExistence type="predicted"/>
<protein>
    <submittedName>
        <fullName evidence="3">Conjugal transfer protein TrbL</fullName>
    </submittedName>
</protein>
<feature type="transmembrane region" description="Helical" evidence="2">
    <location>
        <begin position="43"/>
        <end position="64"/>
    </location>
</feature>
<reference evidence="4" key="1">
    <citation type="journal article" date="2019" name="Int. J. Syst. Evol. Microbiol.">
        <title>The Global Catalogue of Microorganisms (GCM) 10K type strain sequencing project: providing services to taxonomists for standard genome sequencing and annotation.</title>
        <authorList>
            <consortium name="The Broad Institute Genomics Platform"/>
            <consortium name="The Broad Institute Genome Sequencing Center for Infectious Disease"/>
            <person name="Wu L."/>
            <person name="Ma J."/>
        </authorList>
    </citation>
    <scope>NUCLEOTIDE SEQUENCE [LARGE SCALE GENOMIC DNA]</scope>
    <source>
        <strain evidence="4">CCUG 63830</strain>
    </source>
</reference>
<keyword evidence="4" id="KW-1185">Reference proteome</keyword>
<sequence length="681" mass="69521">MLLVLVLGQASATSSGSMNVDLLVPRAEQWIAGTFALIKEFKVFPAMGLVGCTLVLCFFVLGFLKNWPARNMAAIFRSLVLSVLAVTLINDATRNVGALGTMFTLPMITWQKAYTASTTAVKPKLENGVINDTRNLAITMNSFVSNAMMSVNAMGAFDGSQVTGSDPKAAAAAAADQAILSVKNRTAEETKTLQSLSSVYQIGYLIIMVMFMGFAGVIYGSAMFVVLGMAMLPVGLGFWAGGNSSGLQSILKTWLAAILTVTLAPPIMLMVSTSAMKQPTAYIKGQIDPLNAQAKATMQQYATAYSTCAATHKDDWIMANTATEVCNVGSNFGLFASNFGSAAWKIIQGFGFMIVIMIVCLSVGAYLIRALPGMLTSLMAGGASSGGPEMSMARAASGMQQAARTMQAALTGGGAALAGAARGAVDTGVVGARGAVAAGSVGGRAAAATGGALRSAGEAGINAMRDNAAVNATTARRNEQTRVANVAREAAGLSPEQGTNPREVRAQLAAAGGLPSQAAAASKARAASEGAALTAADAGAARSHAAAYNAQEQNKGVTTPGYAPKTMTDQQAHSQLKAAGGLPSQRGAADARYSAGNPMKPTAGEQARADASKQGYGQPYRDAKMQGGDAGSLRKENDARAAAQKARLAGGGEINGRGDASSRSPSSGATPSSAGRDAEKK</sequence>
<feature type="transmembrane region" description="Helical" evidence="2">
    <location>
        <begin position="254"/>
        <end position="272"/>
    </location>
</feature>
<comment type="caution">
    <text evidence="3">The sequence shown here is derived from an EMBL/GenBank/DDBJ whole genome shotgun (WGS) entry which is preliminary data.</text>
</comment>
<dbReference type="Proteomes" id="UP001596317">
    <property type="component" value="Unassembled WGS sequence"/>
</dbReference>
<evidence type="ECO:0000256" key="1">
    <source>
        <dbReference type="SAM" id="MobiDB-lite"/>
    </source>
</evidence>
<gene>
    <name evidence="3" type="ORF">ACFP90_21410</name>
</gene>
<evidence type="ECO:0000313" key="4">
    <source>
        <dbReference type="Proteomes" id="UP001596317"/>
    </source>
</evidence>
<dbReference type="RefSeq" id="WP_380058602.1">
    <property type="nucleotide sequence ID" value="NZ_JBHSWB010000002.1"/>
</dbReference>
<feature type="transmembrane region" description="Helical" evidence="2">
    <location>
        <begin position="346"/>
        <end position="368"/>
    </location>
</feature>
<accession>A0ABW1ZQ01</accession>
<feature type="compositionally biased region" description="Low complexity" evidence="1">
    <location>
        <begin position="657"/>
        <end position="675"/>
    </location>
</feature>
<keyword evidence="2" id="KW-0812">Transmembrane</keyword>
<keyword evidence="2" id="KW-1133">Transmembrane helix</keyword>
<keyword evidence="2" id="KW-0472">Membrane</keyword>
<name>A0ABW1ZQ01_9DEIO</name>
<feature type="transmembrane region" description="Helical" evidence="2">
    <location>
        <begin position="224"/>
        <end position="242"/>
    </location>
</feature>
<feature type="region of interest" description="Disordered" evidence="1">
    <location>
        <begin position="546"/>
        <end position="681"/>
    </location>
</feature>
<dbReference type="EMBL" id="JBHSWB010000002">
    <property type="protein sequence ID" value="MFC6662618.1"/>
    <property type="molecule type" value="Genomic_DNA"/>
</dbReference>